<dbReference type="Proteomes" id="UP000244803">
    <property type="component" value="Chromosome 3"/>
</dbReference>
<accession>A0A976XJV9</accession>
<name>A0A976XJV9_THEOR</name>
<evidence type="ECO:0000313" key="2">
    <source>
        <dbReference type="Proteomes" id="UP000244803"/>
    </source>
</evidence>
<dbReference type="AlphaFoldDB" id="A0A976XJV9"/>
<gene>
    <name evidence="1" type="ORF">MACJ_003829</name>
</gene>
<dbReference type="EMBL" id="CP056066">
    <property type="protein sequence ID" value="UVC54292.1"/>
    <property type="molecule type" value="Genomic_DNA"/>
</dbReference>
<organism evidence="1 2">
    <name type="scientific">Theileria orientalis</name>
    <dbReference type="NCBI Taxonomy" id="68886"/>
    <lineage>
        <taxon>Eukaryota</taxon>
        <taxon>Sar</taxon>
        <taxon>Alveolata</taxon>
        <taxon>Apicomplexa</taxon>
        <taxon>Aconoidasida</taxon>
        <taxon>Piroplasmida</taxon>
        <taxon>Theileriidae</taxon>
        <taxon>Theileria</taxon>
    </lineage>
</organism>
<reference evidence="1" key="1">
    <citation type="submission" date="2022-07" db="EMBL/GenBank/DDBJ databases">
        <title>Evaluation of T. orientalis genome assembly methods using nanopore sequencing and analysis of variation between genomes.</title>
        <authorList>
            <person name="Yam J."/>
            <person name="Micallef M.L."/>
            <person name="Liu M."/>
            <person name="Djordjevic S.P."/>
            <person name="Bogema D.R."/>
            <person name="Jenkins C."/>
        </authorList>
    </citation>
    <scope>NUCLEOTIDE SEQUENCE</scope>
    <source>
        <strain evidence="1">Fish Creek</strain>
    </source>
</reference>
<sequence>MKDFILFDDRRSKLSEVVCEFMQQCICWESLYIQKCFAEQVSNTDNESCKTQNFSSSECGLIESEECMCNSTECGDVLKVNEHFAIDLSEEV</sequence>
<proteinExistence type="predicted"/>
<evidence type="ECO:0000313" key="1">
    <source>
        <dbReference type="EMBL" id="UVC54292.1"/>
    </source>
</evidence>
<protein>
    <submittedName>
        <fullName evidence="1">Uncharacterized protein</fullName>
    </submittedName>
</protein>